<reference evidence="2 3" key="1">
    <citation type="journal article" date="2018" name="IMA Fungus">
        <title>IMA Genome-F 9: Draft genome sequence of Annulohypoxylon stygium, Aspergillus mulundensis, Berkeleyomyces basicola (syn. Thielaviopsis basicola), Ceratocystis smalleyi, two Cercospora beticola strains, Coleophoma cylindrospora, Fusarium fracticaudum, Phialophora cf. hyalina, and Morchella septimelata.</title>
        <authorList>
            <person name="Wingfield B.D."/>
            <person name="Bills G.F."/>
            <person name="Dong Y."/>
            <person name="Huang W."/>
            <person name="Nel W.J."/>
            <person name="Swalarsk-Parry B.S."/>
            <person name="Vaghefi N."/>
            <person name="Wilken P.M."/>
            <person name="An Z."/>
            <person name="de Beer Z.W."/>
            <person name="De Vos L."/>
            <person name="Chen L."/>
            <person name="Duong T.A."/>
            <person name="Gao Y."/>
            <person name="Hammerbacher A."/>
            <person name="Kikkert J.R."/>
            <person name="Li Y."/>
            <person name="Li H."/>
            <person name="Li K."/>
            <person name="Li Q."/>
            <person name="Liu X."/>
            <person name="Ma X."/>
            <person name="Naidoo K."/>
            <person name="Pethybridge S.J."/>
            <person name="Sun J."/>
            <person name="Steenkamp E.T."/>
            <person name="van der Nest M.A."/>
            <person name="van Wyk S."/>
            <person name="Wingfield M.J."/>
            <person name="Xiong C."/>
            <person name="Yue Q."/>
            <person name="Zhang X."/>
        </authorList>
    </citation>
    <scope>NUCLEOTIDE SEQUENCE [LARGE SCALE GENOMIC DNA]</scope>
    <source>
        <strain evidence="2 3">BP6252</strain>
    </source>
</reference>
<dbReference type="Proteomes" id="UP000256645">
    <property type="component" value="Unassembled WGS sequence"/>
</dbReference>
<dbReference type="InterPro" id="IPR021858">
    <property type="entry name" value="Fun_TF"/>
</dbReference>
<proteinExistence type="predicted"/>
<dbReference type="STRING" id="1849047.A0A3D8QW05"/>
<feature type="region of interest" description="Disordered" evidence="1">
    <location>
        <begin position="108"/>
        <end position="133"/>
    </location>
</feature>
<evidence type="ECO:0000313" key="3">
    <source>
        <dbReference type="Proteomes" id="UP000256645"/>
    </source>
</evidence>
<keyword evidence="3" id="KW-1185">Reference proteome</keyword>
<accession>A0A3D8QW05</accession>
<dbReference type="PANTHER" id="PTHR37540">
    <property type="entry name" value="TRANSCRIPTION FACTOR (ACR-2), PUTATIVE-RELATED-RELATED"/>
    <property type="match status" value="1"/>
</dbReference>
<evidence type="ECO:0000256" key="1">
    <source>
        <dbReference type="SAM" id="MobiDB-lite"/>
    </source>
</evidence>
<dbReference type="OrthoDB" id="3469466at2759"/>
<dbReference type="EMBL" id="PDLM01000011">
    <property type="protein sequence ID" value="RDW65955.1"/>
    <property type="molecule type" value="Genomic_DNA"/>
</dbReference>
<dbReference type="AlphaFoldDB" id="A0A3D8QW05"/>
<name>A0A3D8QW05_9HELO</name>
<evidence type="ECO:0000313" key="2">
    <source>
        <dbReference type="EMBL" id="RDW65955.1"/>
    </source>
</evidence>
<feature type="compositionally biased region" description="Polar residues" evidence="1">
    <location>
        <begin position="108"/>
        <end position="126"/>
    </location>
</feature>
<sequence length="641" mass="71159">MESKKVEIPRSAIYKTTIQTPSHQEDRVDELLFVNVTGNDSEFKFGGRDDIRSHVRKHATRSRQRDKAIFRPQYPALASKIDSISEHQAPLPHDASCASKLPTSFTRLDRTSQVSGSRESHGSTPQYDGHAQMEDPKICNYETSSSGITLGVSTTAAKIARVAFQMGTQTRCKGCGQQHNAKRKSNEEANMQNLVKAGFWRRNSSVFSPVGALGAGRVDPFMSYPVDEPKIYLHDSLDHMYTYGLPGLVPDDDPQFDVNPVSKAWFSFALTSPLLFHALVFAGSIHLDFLRWSKIFPDSPRALSHKITVLEKLKEAIGDPKQALRDEVIMAIIILASHEAIDVGKSTKTPFQSPLSHTLWIDVYGSMNYVPEHIKAISDLVALKGGLEKVEFRGLAEIIALSDVISATNLLSKPFYPQLRCTKTWITTLKAWAASAARSPTPLQGSGFHKLKNLGLTSAMLQVFDEVAAITLAIDAYVQGKLSGLRGGEVARTRTAIQHRLLLLPGAEELKYSDLTKLSLYECCRLSVLIYSIAVVFPIPNPGGALHDLVRRLKTSMEGLESEKYRPLCIDVLLWALILGGIAALDMPERTWFVSKLSILQKEQNLHNWNSVEDILECFLWLQSACGAGGMLLWSEVTEWR</sequence>
<dbReference type="PANTHER" id="PTHR37540:SF5">
    <property type="entry name" value="TRANSCRIPTION FACTOR DOMAIN-CONTAINING PROTEIN"/>
    <property type="match status" value="1"/>
</dbReference>
<organism evidence="2 3">
    <name type="scientific">Coleophoma cylindrospora</name>
    <dbReference type="NCBI Taxonomy" id="1849047"/>
    <lineage>
        <taxon>Eukaryota</taxon>
        <taxon>Fungi</taxon>
        <taxon>Dikarya</taxon>
        <taxon>Ascomycota</taxon>
        <taxon>Pezizomycotina</taxon>
        <taxon>Leotiomycetes</taxon>
        <taxon>Helotiales</taxon>
        <taxon>Dermateaceae</taxon>
        <taxon>Coleophoma</taxon>
    </lineage>
</organism>
<dbReference type="Pfam" id="PF11951">
    <property type="entry name" value="Fungal_trans_2"/>
    <property type="match status" value="1"/>
</dbReference>
<gene>
    <name evidence="2" type="ORF">BP6252_09590</name>
</gene>
<protein>
    <submittedName>
        <fullName evidence="2">Uncharacterized protein</fullName>
    </submittedName>
</protein>
<comment type="caution">
    <text evidence="2">The sequence shown here is derived from an EMBL/GenBank/DDBJ whole genome shotgun (WGS) entry which is preliminary data.</text>
</comment>